<dbReference type="Gene3D" id="3.40.190.10">
    <property type="entry name" value="Periplasmic binding protein-like II"/>
    <property type="match status" value="2"/>
</dbReference>
<dbReference type="SUPFAM" id="SSF53850">
    <property type="entry name" value="Periplasmic binding protein-like II"/>
    <property type="match status" value="1"/>
</dbReference>
<sequence length="320" mass="33923">MTLRTIAYSLAACLATASFTSVAGAQDKTSIAWGGSNPGGVMYYMVGVAGTELGKDLPDVNITQVTTGGSTENAKRLIKGELDMGIVYGSHVFMAQEPTGPFQNGPKGDMLRGVAMAYEGPTYFVSLSDSGVSSISDLAGKKVALGPPGSGTVFNCSNILTALGILDQVEPQMMTFADAGRALGNGQIDAFCQSSSPAAAVTELAETRDIVVLPYEEDQLAKINETYPFYHTGTMPETTYKGVPATKMPYTTVYWVAHERVPEDVVKRMVASAYERQDTLAKGHKAWAQMKPDVENFEALGAPMHPGAAAYYAEQVGSAK</sequence>
<keyword evidence="3" id="KW-1185">Reference proteome</keyword>
<dbReference type="Pfam" id="PF16868">
    <property type="entry name" value="NMT1_3"/>
    <property type="match status" value="1"/>
</dbReference>
<feature type="signal peptide" evidence="1">
    <location>
        <begin position="1"/>
        <end position="25"/>
    </location>
</feature>
<accession>A0A9X2H9B9</accession>
<dbReference type="InterPro" id="IPR011852">
    <property type="entry name" value="TRAP_TAXI"/>
</dbReference>
<evidence type="ECO:0000256" key="1">
    <source>
        <dbReference type="SAM" id="SignalP"/>
    </source>
</evidence>
<keyword evidence="1" id="KW-0732">Signal</keyword>
<dbReference type="PANTHER" id="PTHR42941">
    <property type="entry name" value="SLL1037 PROTEIN"/>
    <property type="match status" value="1"/>
</dbReference>
<dbReference type="EMBL" id="JALHBS010000060">
    <property type="protein sequence ID" value="MCP3055638.1"/>
    <property type="molecule type" value="Genomic_DNA"/>
</dbReference>
<dbReference type="CDD" id="cd13520">
    <property type="entry name" value="PBP2_TAXI_TRAP"/>
    <property type="match status" value="1"/>
</dbReference>
<dbReference type="Proteomes" id="UP001155220">
    <property type="component" value="Unassembled WGS sequence"/>
</dbReference>
<evidence type="ECO:0000313" key="3">
    <source>
        <dbReference type="Proteomes" id="UP001155220"/>
    </source>
</evidence>
<name>A0A9X2H9B9_9HYPH</name>
<protein>
    <submittedName>
        <fullName evidence="2">TAXI family TRAP transporter solute-binding subunit</fullName>
    </submittedName>
</protein>
<reference evidence="2" key="1">
    <citation type="submission" date="2022-03" db="EMBL/GenBank/DDBJ databases">
        <title>Aurantimonas Liuensis sp. Nov., isolated from the hadal seawater of the Mariana Trench.</title>
        <authorList>
            <person name="Liu R."/>
        </authorList>
    </citation>
    <scope>NUCLEOTIDE SEQUENCE</scope>
    <source>
        <strain evidence="2">LRZ36</strain>
    </source>
</reference>
<gene>
    <name evidence="2" type="ORF">MJ956_10855</name>
</gene>
<dbReference type="RefSeq" id="WP_253964483.1">
    <property type="nucleotide sequence ID" value="NZ_JALHBS010000060.1"/>
</dbReference>
<proteinExistence type="predicted"/>
<evidence type="ECO:0000313" key="2">
    <source>
        <dbReference type="EMBL" id="MCP3055638.1"/>
    </source>
</evidence>
<organism evidence="2 3">
    <name type="scientific">Aurantimonas marianensis</name>
    <dbReference type="NCBI Taxonomy" id="2920428"/>
    <lineage>
        <taxon>Bacteria</taxon>
        <taxon>Pseudomonadati</taxon>
        <taxon>Pseudomonadota</taxon>
        <taxon>Alphaproteobacteria</taxon>
        <taxon>Hyphomicrobiales</taxon>
        <taxon>Aurantimonadaceae</taxon>
        <taxon>Aurantimonas</taxon>
    </lineage>
</organism>
<dbReference type="NCBIfam" id="TIGR02122">
    <property type="entry name" value="TRAP_TAXI"/>
    <property type="match status" value="1"/>
</dbReference>
<dbReference type="AlphaFoldDB" id="A0A9X2H9B9"/>
<dbReference type="PANTHER" id="PTHR42941:SF1">
    <property type="entry name" value="SLL1037 PROTEIN"/>
    <property type="match status" value="1"/>
</dbReference>
<comment type="caution">
    <text evidence="2">The sequence shown here is derived from an EMBL/GenBank/DDBJ whole genome shotgun (WGS) entry which is preliminary data.</text>
</comment>
<feature type="chain" id="PRO_5040807748" evidence="1">
    <location>
        <begin position="26"/>
        <end position="320"/>
    </location>
</feature>